<proteinExistence type="predicted"/>
<reference evidence="1 2" key="1">
    <citation type="journal article" date="2022" name="DNA Res.">
        <title>Chromosomal-level genome assembly of the orchid tree Bauhinia variegata (Leguminosae; Cercidoideae) supports the allotetraploid origin hypothesis of Bauhinia.</title>
        <authorList>
            <person name="Zhong Y."/>
            <person name="Chen Y."/>
            <person name="Zheng D."/>
            <person name="Pang J."/>
            <person name="Liu Y."/>
            <person name="Luo S."/>
            <person name="Meng S."/>
            <person name="Qian L."/>
            <person name="Wei D."/>
            <person name="Dai S."/>
            <person name="Zhou R."/>
        </authorList>
    </citation>
    <scope>NUCLEOTIDE SEQUENCE [LARGE SCALE GENOMIC DNA]</scope>
    <source>
        <strain evidence="1">BV-YZ2020</strain>
    </source>
</reference>
<keyword evidence="2" id="KW-1185">Reference proteome</keyword>
<name>A0ACB9PPD9_BAUVA</name>
<dbReference type="EMBL" id="CM039428">
    <property type="protein sequence ID" value="KAI4350669.1"/>
    <property type="molecule type" value="Genomic_DNA"/>
</dbReference>
<sequence>MELKDTTDTTTLSYWLNWRVFVCAIWVLAPMVIASYIIGKHEGPRRLTSDKGDNQQDTNWALCGDEAWKPCLKEIHPLCLLAFRVAAFSFLLVTLIAKILINGPGIFFYYTQWTFTLITIYFGCACLLSVYGCYLYQNSRSTTFNVNFSRTDAEQGPNMPLLHRDATNPSRMEFHADRRVGIRENRVAAIWSYIFEIIFQMNAGAVMLTDCIYWMVVFPFLTLRDCNLNFMTVNMHTVNIVMLLGDTALNSLRIPWFRISFFLLWTGAYVIFQWIIHACISIWWPYPFLDLSSPYAPVWYLLMAILHIPCYGMFKLIVELKCYLLSRWFPSSCQC</sequence>
<evidence type="ECO:0000313" key="2">
    <source>
        <dbReference type="Proteomes" id="UP000828941"/>
    </source>
</evidence>
<protein>
    <submittedName>
        <fullName evidence="1">Uncharacterized protein</fullName>
    </submittedName>
</protein>
<comment type="caution">
    <text evidence="1">The sequence shown here is derived from an EMBL/GenBank/DDBJ whole genome shotgun (WGS) entry which is preliminary data.</text>
</comment>
<dbReference type="Proteomes" id="UP000828941">
    <property type="component" value="Chromosome 3"/>
</dbReference>
<evidence type="ECO:0000313" key="1">
    <source>
        <dbReference type="EMBL" id="KAI4350669.1"/>
    </source>
</evidence>
<accession>A0ACB9PPD9</accession>
<gene>
    <name evidence="1" type="ORF">L6164_005101</name>
</gene>
<organism evidence="1 2">
    <name type="scientific">Bauhinia variegata</name>
    <name type="common">Purple orchid tree</name>
    <name type="synonym">Phanera variegata</name>
    <dbReference type="NCBI Taxonomy" id="167791"/>
    <lineage>
        <taxon>Eukaryota</taxon>
        <taxon>Viridiplantae</taxon>
        <taxon>Streptophyta</taxon>
        <taxon>Embryophyta</taxon>
        <taxon>Tracheophyta</taxon>
        <taxon>Spermatophyta</taxon>
        <taxon>Magnoliopsida</taxon>
        <taxon>eudicotyledons</taxon>
        <taxon>Gunneridae</taxon>
        <taxon>Pentapetalae</taxon>
        <taxon>rosids</taxon>
        <taxon>fabids</taxon>
        <taxon>Fabales</taxon>
        <taxon>Fabaceae</taxon>
        <taxon>Cercidoideae</taxon>
        <taxon>Cercideae</taxon>
        <taxon>Bauhiniinae</taxon>
        <taxon>Bauhinia</taxon>
    </lineage>
</organism>